<dbReference type="InterPro" id="IPR036322">
    <property type="entry name" value="WD40_repeat_dom_sf"/>
</dbReference>
<feature type="repeat" description="WD" evidence="5">
    <location>
        <begin position="387"/>
        <end position="421"/>
    </location>
</feature>
<dbReference type="PROSITE" id="PS00678">
    <property type="entry name" value="WD_REPEATS_1"/>
    <property type="match status" value="1"/>
</dbReference>
<keyword evidence="2 5" id="KW-0853">WD repeat</keyword>
<feature type="non-terminal residue" evidence="7">
    <location>
        <position position="438"/>
    </location>
</feature>
<dbReference type="FunFam" id="2.130.10.10:FF:000509">
    <property type="entry name" value="U3 small nucleolar RNA-interacting protein"/>
    <property type="match status" value="1"/>
</dbReference>
<dbReference type="PROSITE" id="PS50294">
    <property type="entry name" value="WD_REPEATS_REGION"/>
    <property type="match status" value="4"/>
</dbReference>
<name>A0A4P9YTU8_9FUNG</name>
<protein>
    <submittedName>
        <fullName evidence="7">WD40-repeat-containing domain protein</fullName>
    </submittedName>
</protein>
<evidence type="ECO:0000256" key="4">
    <source>
        <dbReference type="ARBA" id="ARBA00023242"/>
    </source>
</evidence>
<keyword evidence="4" id="KW-0539">Nucleus</keyword>
<evidence type="ECO:0000313" key="8">
    <source>
        <dbReference type="Proteomes" id="UP000278143"/>
    </source>
</evidence>
<keyword evidence="3" id="KW-0677">Repeat</keyword>
<dbReference type="PANTHER" id="PTHR19865:SF0">
    <property type="entry name" value="U3 SMALL NUCLEOLAR RNA-INTERACTING PROTEIN 2"/>
    <property type="match status" value="1"/>
</dbReference>
<dbReference type="Pfam" id="PF00400">
    <property type="entry name" value="WD40"/>
    <property type="match status" value="5"/>
</dbReference>
<dbReference type="AlphaFoldDB" id="A0A4P9YTU8"/>
<evidence type="ECO:0000256" key="3">
    <source>
        <dbReference type="ARBA" id="ARBA00022737"/>
    </source>
</evidence>
<dbReference type="SUPFAM" id="SSF50978">
    <property type="entry name" value="WD40 repeat-like"/>
    <property type="match status" value="1"/>
</dbReference>
<dbReference type="OrthoDB" id="189968at2759"/>
<dbReference type="PRINTS" id="PR00320">
    <property type="entry name" value="GPROTEINBRPT"/>
</dbReference>
<dbReference type="PANTHER" id="PTHR19865">
    <property type="entry name" value="U3 SMALL NUCLEOLAR RNA INTERACTING PROTEIN 2"/>
    <property type="match status" value="1"/>
</dbReference>
<feature type="region of interest" description="Disordered" evidence="6">
    <location>
        <begin position="1"/>
        <end position="59"/>
    </location>
</feature>
<comment type="subcellular location">
    <subcellularLocation>
        <location evidence="1">Nucleus</location>
    </subcellularLocation>
</comment>
<proteinExistence type="predicted"/>
<dbReference type="Proteomes" id="UP000278143">
    <property type="component" value="Unassembled WGS sequence"/>
</dbReference>
<dbReference type="GO" id="GO:0032040">
    <property type="term" value="C:small-subunit processome"/>
    <property type="evidence" value="ECO:0007669"/>
    <property type="project" value="TreeGrafter"/>
</dbReference>
<feature type="repeat" description="WD" evidence="5">
    <location>
        <begin position="133"/>
        <end position="174"/>
    </location>
</feature>
<feature type="repeat" description="WD" evidence="5">
    <location>
        <begin position="185"/>
        <end position="226"/>
    </location>
</feature>
<dbReference type="PROSITE" id="PS50082">
    <property type="entry name" value="WD_REPEATS_2"/>
    <property type="match status" value="5"/>
</dbReference>
<reference evidence="8" key="1">
    <citation type="journal article" date="2018" name="Nat. Microbiol.">
        <title>Leveraging single-cell genomics to expand the fungal tree of life.</title>
        <authorList>
            <person name="Ahrendt S.R."/>
            <person name="Quandt C.A."/>
            <person name="Ciobanu D."/>
            <person name="Clum A."/>
            <person name="Salamov A."/>
            <person name="Andreopoulos B."/>
            <person name="Cheng J.F."/>
            <person name="Woyke T."/>
            <person name="Pelin A."/>
            <person name="Henrissat B."/>
            <person name="Reynolds N.K."/>
            <person name="Benny G.L."/>
            <person name="Smith M.E."/>
            <person name="James T.Y."/>
            <person name="Grigoriev I.V."/>
        </authorList>
    </citation>
    <scope>NUCLEOTIDE SEQUENCE [LARGE SCALE GENOMIC DNA]</scope>
    <source>
        <strain evidence="8">Benny S71-1</strain>
    </source>
</reference>
<feature type="compositionally biased region" description="Basic and acidic residues" evidence="6">
    <location>
        <begin position="13"/>
        <end position="27"/>
    </location>
</feature>
<dbReference type="GO" id="GO:0034511">
    <property type="term" value="F:U3 snoRNA binding"/>
    <property type="evidence" value="ECO:0007669"/>
    <property type="project" value="InterPro"/>
</dbReference>
<keyword evidence="8" id="KW-1185">Reference proteome</keyword>
<gene>
    <name evidence="7" type="ORF">SYNPS1DRAFT_3103</name>
</gene>
<evidence type="ECO:0000256" key="2">
    <source>
        <dbReference type="ARBA" id="ARBA00022574"/>
    </source>
</evidence>
<accession>A0A4P9YTU8</accession>
<dbReference type="SMART" id="SM00320">
    <property type="entry name" value="WD40"/>
    <property type="match status" value="6"/>
</dbReference>
<dbReference type="InterPro" id="IPR019775">
    <property type="entry name" value="WD40_repeat_CS"/>
</dbReference>
<organism evidence="7 8">
    <name type="scientific">Syncephalis pseudoplumigaleata</name>
    <dbReference type="NCBI Taxonomy" id="1712513"/>
    <lineage>
        <taxon>Eukaryota</taxon>
        <taxon>Fungi</taxon>
        <taxon>Fungi incertae sedis</taxon>
        <taxon>Zoopagomycota</taxon>
        <taxon>Zoopagomycotina</taxon>
        <taxon>Zoopagomycetes</taxon>
        <taxon>Zoopagales</taxon>
        <taxon>Piptocephalidaceae</taxon>
        <taxon>Syncephalis</taxon>
    </lineage>
</organism>
<evidence type="ECO:0000256" key="1">
    <source>
        <dbReference type="ARBA" id="ARBA00004123"/>
    </source>
</evidence>
<sequence length="438" mass="47908">GINRKEKPGRRAAHGDSDNDLDDHGDGSDAGMGIDAADSDLEMSASDGGLDTDEELEQRETAAEKRLRLAKQYIERLRTETVAGDGEVDAADLDRDIIADRLREDALETIGKLYRKVVDQLALPVDESDIRSFRGHQLSVTCVAASPNGQYLYSGAKDGSIVKWDMLAHRKVKVFPAGRKGTQRFPGHTDQVMALAVSSDDKYMASGGRDRVIHIWSVADDKLLTTFRHHKDGITGLAFRKGANQLYSASSDRAVKVWNIDQLSYVETLFGHQDVITGIDTLSKEQCITVGGRDRTLRLWKIPEETQLVFRGGGTGVKKSDDTVAAEDVPVEGSIDCVALLNEEHSVTGGDSGLLALWHIGRKRPLHTQPAAHGIDEESGCCRPRWITAVAALPYTDLFASGSWDGSVKLWKLADDKRSFSLHTAIAMPGFVNALQFI</sequence>
<feature type="non-terminal residue" evidence="7">
    <location>
        <position position="1"/>
    </location>
</feature>
<dbReference type="CDD" id="cd00200">
    <property type="entry name" value="WD40"/>
    <property type="match status" value="1"/>
</dbReference>
<dbReference type="InterPro" id="IPR015943">
    <property type="entry name" value="WD40/YVTN_repeat-like_dom_sf"/>
</dbReference>
<dbReference type="InterPro" id="IPR001680">
    <property type="entry name" value="WD40_rpt"/>
</dbReference>
<dbReference type="Gene3D" id="2.130.10.10">
    <property type="entry name" value="YVTN repeat-like/Quinoprotein amine dehydrogenase"/>
    <property type="match status" value="1"/>
</dbReference>
<evidence type="ECO:0000256" key="6">
    <source>
        <dbReference type="SAM" id="MobiDB-lite"/>
    </source>
</evidence>
<dbReference type="EMBL" id="KZ991910">
    <property type="protein sequence ID" value="RKP22601.1"/>
    <property type="molecule type" value="Genomic_DNA"/>
</dbReference>
<evidence type="ECO:0000256" key="5">
    <source>
        <dbReference type="PROSITE-ProRule" id="PRU00221"/>
    </source>
</evidence>
<dbReference type="InterPro" id="IPR039241">
    <property type="entry name" value="Rrp9-like"/>
</dbReference>
<dbReference type="InterPro" id="IPR020472">
    <property type="entry name" value="WD40_PAC1"/>
</dbReference>
<feature type="repeat" description="WD" evidence="5">
    <location>
        <begin position="269"/>
        <end position="310"/>
    </location>
</feature>
<feature type="repeat" description="WD" evidence="5">
    <location>
        <begin position="227"/>
        <end position="268"/>
    </location>
</feature>
<evidence type="ECO:0000313" key="7">
    <source>
        <dbReference type="EMBL" id="RKP22601.1"/>
    </source>
</evidence>